<dbReference type="AlphaFoldDB" id="A0A7S2IGD2"/>
<evidence type="ECO:0000256" key="1">
    <source>
        <dbReference type="SAM" id="MobiDB-lite"/>
    </source>
</evidence>
<feature type="compositionally biased region" description="Low complexity" evidence="1">
    <location>
        <begin position="371"/>
        <end position="388"/>
    </location>
</feature>
<dbReference type="EMBL" id="HBGU01062085">
    <property type="protein sequence ID" value="CAD9518641.1"/>
    <property type="molecule type" value="Transcribed_RNA"/>
</dbReference>
<feature type="region of interest" description="Disordered" evidence="1">
    <location>
        <begin position="371"/>
        <end position="419"/>
    </location>
</feature>
<feature type="region of interest" description="Disordered" evidence="1">
    <location>
        <begin position="297"/>
        <end position="355"/>
    </location>
</feature>
<reference evidence="2" key="1">
    <citation type="submission" date="2021-01" db="EMBL/GenBank/DDBJ databases">
        <authorList>
            <person name="Corre E."/>
            <person name="Pelletier E."/>
            <person name="Niang G."/>
            <person name="Scheremetjew M."/>
            <person name="Finn R."/>
            <person name="Kale V."/>
            <person name="Holt S."/>
            <person name="Cochrane G."/>
            <person name="Meng A."/>
            <person name="Brown T."/>
            <person name="Cohen L."/>
        </authorList>
    </citation>
    <scope>NUCLEOTIDE SEQUENCE</scope>
    <source>
        <strain evidence="2">UTEX LB 985</strain>
    </source>
</reference>
<name>A0A7S2IGD2_9EUKA</name>
<evidence type="ECO:0008006" key="3">
    <source>
        <dbReference type="Google" id="ProtNLM"/>
    </source>
</evidence>
<accession>A0A7S2IGD2</accession>
<feature type="region of interest" description="Disordered" evidence="1">
    <location>
        <begin position="173"/>
        <end position="231"/>
    </location>
</feature>
<feature type="compositionally biased region" description="Polar residues" evidence="1">
    <location>
        <begin position="202"/>
        <end position="212"/>
    </location>
</feature>
<proteinExistence type="predicted"/>
<feature type="compositionally biased region" description="Polar residues" evidence="1">
    <location>
        <begin position="444"/>
        <end position="454"/>
    </location>
</feature>
<dbReference type="InterPro" id="IPR035896">
    <property type="entry name" value="AN1-like_Znf"/>
</dbReference>
<dbReference type="Gene3D" id="4.10.1110.10">
    <property type="entry name" value="AN1-like Zinc finger"/>
    <property type="match status" value="1"/>
</dbReference>
<feature type="compositionally biased region" description="Gly residues" evidence="1">
    <location>
        <begin position="300"/>
        <end position="319"/>
    </location>
</feature>
<protein>
    <recommendedName>
        <fullName evidence="3">Ubiquitin-like domain-containing protein</fullName>
    </recommendedName>
</protein>
<feature type="compositionally biased region" description="Polar residues" evidence="1">
    <location>
        <begin position="326"/>
        <end position="344"/>
    </location>
</feature>
<feature type="region of interest" description="Disordered" evidence="1">
    <location>
        <begin position="588"/>
        <end position="628"/>
    </location>
</feature>
<evidence type="ECO:0000313" key="2">
    <source>
        <dbReference type="EMBL" id="CAD9518641.1"/>
    </source>
</evidence>
<sequence>MPLCINVVHARQTHPINVSATATIADLKSSVAHLVPAAELIHKGKKLQYDSALLVDMGICDQARVMLMNRPRKKVNITLRCLTSGRIVPNVDVKADEKIDSLEKTAKKALALPEAATVSLYVNHGKQVLWAGLTLADYALPDGAEVFALTVSSAGKAPVLSEQHRVLVEAATSVPSTSPLPVNANAANANGDSQANGNGDSQPNANRGSTPSGAPARLASGRGPVGQGQRTTLSLTLPSGLTDALNGALNGALTDALSGALNGVGHLGRGIEGLGVDVERVLSSLPVELQAAVQVATQGSPGGGRSGVGGEGSDCGGGIDNEDHSTVNSGRRISVSAGKQQSKQLGEEMQQEGVRERLEDLCSRMVSDLAPASSSAATQRSAAANTSGGSAGGGAGAGGVGTGTTPKAKRSEAKQSQAVKSFGSGLARGFLAAKPAKRQMASRHASNASVTSAEASDAAQVKDAVKASVERAAVAKAVTPLDEVVSQAAVDAVTALRGRGVIRGASVAAPPVLRGPILTIKVAMAAAAKARAAEPEVVLAAVSQETAAVAAKANAIMGEGGEEKSIKIPTKSTRSQARLGESLAKQAEEAQASAAKEEVTTAKDTATAAKENTRPHAAARDAAGKGTEVKSLGQRAVRRCAECDVRLPVTACLHAVCRCGQSFCTAHMHQHHCTFDYKTGAQKSLRASNPKLAPPKLSNFI</sequence>
<feature type="compositionally biased region" description="Gly residues" evidence="1">
    <location>
        <begin position="389"/>
        <end position="402"/>
    </location>
</feature>
<dbReference type="InterPro" id="IPR029071">
    <property type="entry name" value="Ubiquitin-like_domsf"/>
</dbReference>
<dbReference type="SUPFAM" id="SSF54236">
    <property type="entry name" value="Ubiquitin-like"/>
    <property type="match status" value="1"/>
</dbReference>
<dbReference type="Gene3D" id="3.10.20.90">
    <property type="entry name" value="Phosphatidylinositol 3-kinase Catalytic Subunit, Chain A, domain 1"/>
    <property type="match status" value="1"/>
</dbReference>
<gene>
    <name evidence="2" type="ORF">CBRE1094_LOCUS33832</name>
</gene>
<feature type="region of interest" description="Disordered" evidence="1">
    <location>
        <begin position="435"/>
        <end position="457"/>
    </location>
</feature>
<feature type="compositionally biased region" description="Basic and acidic residues" evidence="1">
    <location>
        <begin position="611"/>
        <end position="623"/>
    </location>
</feature>
<dbReference type="SUPFAM" id="SSF118310">
    <property type="entry name" value="AN1-like Zinc finger"/>
    <property type="match status" value="1"/>
</dbReference>
<organism evidence="2">
    <name type="scientific">Haptolina brevifila</name>
    <dbReference type="NCBI Taxonomy" id="156173"/>
    <lineage>
        <taxon>Eukaryota</taxon>
        <taxon>Haptista</taxon>
        <taxon>Haptophyta</taxon>
        <taxon>Prymnesiophyceae</taxon>
        <taxon>Prymnesiales</taxon>
        <taxon>Prymnesiaceae</taxon>
        <taxon>Haptolina</taxon>
    </lineage>
</organism>
<feature type="compositionally biased region" description="Low complexity" evidence="1">
    <location>
        <begin position="183"/>
        <end position="201"/>
    </location>
</feature>